<evidence type="ECO:0008006" key="4">
    <source>
        <dbReference type="Google" id="ProtNLM"/>
    </source>
</evidence>
<dbReference type="AlphaFoldDB" id="A0AAD0NNH7"/>
<feature type="transmembrane region" description="Helical" evidence="1">
    <location>
        <begin position="40"/>
        <end position="59"/>
    </location>
</feature>
<dbReference type="RefSeq" id="WP_107749012.1">
    <property type="nucleotide sequence ID" value="NZ_CP015453.1"/>
</dbReference>
<organism evidence="2 3">
    <name type="scientific">Dietzia psychralcaliphila</name>
    <dbReference type="NCBI Taxonomy" id="139021"/>
    <lineage>
        <taxon>Bacteria</taxon>
        <taxon>Bacillati</taxon>
        <taxon>Actinomycetota</taxon>
        <taxon>Actinomycetes</taxon>
        <taxon>Mycobacteriales</taxon>
        <taxon>Dietziaceae</taxon>
        <taxon>Dietzia</taxon>
    </lineage>
</organism>
<keyword evidence="1" id="KW-1133">Transmembrane helix</keyword>
<gene>
    <name evidence="2" type="ORF">A6048_10840</name>
</gene>
<evidence type="ECO:0000256" key="1">
    <source>
        <dbReference type="SAM" id="Phobius"/>
    </source>
</evidence>
<dbReference type="KEGG" id="dpc:A6048_10840"/>
<reference evidence="2 3" key="1">
    <citation type="submission" date="2016-04" db="EMBL/GenBank/DDBJ databases">
        <title>Complete genome sequence of the haloalkaliphilic hydrocarbon-degrading bacterium Dietzia psychralcaliphila ILA-1T, isolated from a drain of a fish product-processing plant.</title>
        <authorList>
            <person name="Zhao J."/>
            <person name="Hu B."/>
            <person name="Geng S."/>
            <person name="Nie Y."/>
            <person name="Tang Y."/>
        </authorList>
    </citation>
    <scope>NUCLEOTIDE SEQUENCE [LARGE SCALE GENOMIC DNA]</scope>
    <source>
        <strain evidence="2 3">ILA-1</strain>
    </source>
</reference>
<protein>
    <recommendedName>
        <fullName evidence="4">Transmembrane protein</fullName>
    </recommendedName>
</protein>
<accession>A0AAD0NNH7</accession>
<feature type="transmembrane region" description="Helical" evidence="1">
    <location>
        <begin position="66"/>
        <end position="91"/>
    </location>
</feature>
<name>A0AAD0NNH7_9ACTN</name>
<sequence>MARETFVALAGAFAVLFLVTTVWTAWQVNTHGADQVSAPVFPAMTLGALLAVVVMKFGSNRGGSRALIALVAAVISFALVTFVSLGAWFLLAG</sequence>
<proteinExistence type="predicted"/>
<evidence type="ECO:0000313" key="2">
    <source>
        <dbReference type="EMBL" id="AWH95922.1"/>
    </source>
</evidence>
<keyword evidence="1" id="KW-0472">Membrane</keyword>
<keyword evidence="1" id="KW-0812">Transmembrane</keyword>
<dbReference type="EMBL" id="CP015453">
    <property type="protein sequence ID" value="AWH95922.1"/>
    <property type="molecule type" value="Genomic_DNA"/>
</dbReference>
<keyword evidence="3" id="KW-1185">Reference proteome</keyword>
<evidence type="ECO:0000313" key="3">
    <source>
        <dbReference type="Proteomes" id="UP000244903"/>
    </source>
</evidence>
<dbReference type="Proteomes" id="UP000244903">
    <property type="component" value="Chromosome"/>
</dbReference>